<proteinExistence type="predicted"/>
<evidence type="ECO:0000313" key="2">
    <source>
        <dbReference type="EMBL" id="PVI03126.1"/>
    </source>
</evidence>
<accession>A0A2V1DYL5</accession>
<dbReference type="OrthoDB" id="4816597at2759"/>
<protein>
    <submittedName>
        <fullName evidence="2">Uncharacterized protein</fullName>
    </submittedName>
</protein>
<organism evidence="2 3">
    <name type="scientific">Periconia macrospinosa</name>
    <dbReference type="NCBI Taxonomy" id="97972"/>
    <lineage>
        <taxon>Eukaryota</taxon>
        <taxon>Fungi</taxon>
        <taxon>Dikarya</taxon>
        <taxon>Ascomycota</taxon>
        <taxon>Pezizomycotina</taxon>
        <taxon>Dothideomycetes</taxon>
        <taxon>Pleosporomycetidae</taxon>
        <taxon>Pleosporales</taxon>
        <taxon>Massarineae</taxon>
        <taxon>Periconiaceae</taxon>
        <taxon>Periconia</taxon>
    </lineage>
</organism>
<keyword evidence="3" id="KW-1185">Reference proteome</keyword>
<dbReference type="Proteomes" id="UP000244855">
    <property type="component" value="Unassembled WGS sequence"/>
</dbReference>
<name>A0A2V1DYL5_9PLEO</name>
<sequence>MGSAFSLSTNETHPTYTHDPGSKPSIEVRITTSSDVLDLSQQTPFEITVTLLLRHSPSISFDPTCAYLFNGKLLYQDGLTFTNTATGDVLRRNSRDICYMNSSDNNSRDHYVTLKPGQPHQLYASFQPIASSPLFPTKDLSAKEIRRKQEELPKTWKWWNVGGMRNGEEYEIGASETAEVKGVPFVVVERARFKMIRPDEHGELDFP</sequence>
<dbReference type="EMBL" id="KZ805335">
    <property type="protein sequence ID" value="PVI03126.1"/>
    <property type="molecule type" value="Genomic_DNA"/>
</dbReference>
<reference evidence="2 3" key="1">
    <citation type="journal article" date="2018" name="Sci. Rep.">
        <title>Comparative genomics provides insights into the lifestyle and reveals functional heterogeneity of dark septate endophytic fungi.</title>
        <authorList>
            <person name="Knapp D.G."/>
            <person name="Nemeth J.B."/>
            <person name="Barry K."/>
            <person name="Hainaut M."/>
            <person name="Henrissat B."/>
            <person name="Johnson J."/>
            <person name="Kuo A."/>
            <person name="Lim J.H.P."/>
            <person name="Lipzen A."/>
            <person name="Nolan M."/>
            <person name="Ohm R.A."/>
            <person name="Tamas L."/>
            <person name="Grigoriev I.V."/>
            <person name="Spatafora J.W."/>
            <person name="Nagy L.G."/>
            <person name="Kovacs G.M."/>
        </authorList>
    </citation>
    <scope>NUCLEOTIDE SEQUENCE [LARGE SCALE GENOMIC DNA]</scope>
    <source>
        <strain evidence="2 3">DSE2036</strain>
    </source>
</reference>
<evidence type="ECO:0000256" key="1">
    <source>
        <dbReference type="SAM" id="MobiDB-lite"/>
    </source>
</evidence>
<evidence type="ECO:0000313" key="3">
    <source>
        <dbReference type="Proteomes" id="UP000244855"/>
    </source>
</evidence>
<gene>
    <name evidence="2" type="ORF">DM02DRAFT_626170</name>
</gene>
<feature type="compositionally biased region" description="Polar residues" evidence="1">
    <location>
        <begin position="1"/>
        <end position="15"/>
    </location>
</feature>
<feature type="region of interest" description="Disordered" evidence="1">
    <location>
        <begin position="1"/>
        <end position="25"/>
    </location>
</feature>
<dbReference type="AlphaFoldDB" id="A0A2V1DYL5"/>